<dbReference type="PROSITE" id="PS00151">
    <property type="entry name" value="ACYLPHOSPHATASE_2"/>
    <property type="match status" value="1"/>
</dbReference>
<protein>
    <recommendedName>
        <fullName evidence="2 4">acylphosphatase</fullName>
        <ecNumber evidence="2 4">3.6.1.7</ecNumber>
    </recommendedName>
</protein>
<gene>
    <name evidence="7" type="ORF">LNKW23_04780</name>
</gene>
<dbReference type="PANTHER" id="PTHR47268:SF4">
    <property type="entry name" value="ACYLPHOSPHATASE"/>
    <property type="match status" value="1"/>
</dbReference>
<dbReference type="EC" id="3.6.1.7" evidence="2 4"/>
<comment type="similarity">
    <text evidence="1 5">Belongs to the acylphosphatase family.</text>
</comment>
<reference evidence="7 8" key="1">
    <citation type="submission" date="2023-04" db="EMBL/GenBank/DDBJ databases">
        <title>Marinoamorphus aggregata gen. nov., sp. Nov., isolate from tissue of brittle star Ophioplocus japonicus.</title>
        <authorList>
            <person name="Kawano K."/>
            <person name="Sawayama S."/>
            <person name="Nakagawa S."/>
        </authorList>
    </citation>
    <scope>NUCLEOTIDE SEQUENCE [LARGE SCALE GENOMIC DNA]</scope>
    <source>
        <strain evidence="7 8">NKW23</strain>
    </source>
</reference>
<dbReference type="Pfam" id="PF00708">
    <property type="entry name" value="Acylphosphatase"/>
    <property type="match status" value="1"/>
</dbReference>
<evidence type="ECO:0000256" key="4">
    <source>
        <dbReference type="PROSITE-ProRule" id="PRU00520"/>
    </source>
</evidence>
<feature type="active site" evidence="4">
    <location>
        <position position="23"/>
    </location>
</feature>
<dbReference type="PROSITE" id="PS51160">
    <property type="entry name" value="ACYLPHOSPHATASE_3"/>
    <property type="match status" value="1"/>
</dbReference>
<evidence type="ECO:0000313" key="7">
    <source>
        <dbReference type="EMBL" id="GMG81265.1"/>
    </source>
</evidence>
<evidence type="ECO:0000256" key="2">
    <source>
        <dbReference type="ARBA" id="ARBA00012150"/>
    </source>
</evidence>
<feature type="domain" description="Acylphosphatase-like" evidence="6">
    <location>
        <begin position="8"/>
        <end position="95"/>
    </location>
</feature>
<dbReference type="PRINTS" id="PR00112">
    <property type="entry name" value="ACYLPHPHTASE"/>
</dbReference>
<keyword evidence="8" id="KW-1185">Reference proteome</keyword>
<organism evidence="7 8">
    <name type="scientific">Paralimibaculum aggregatum</name>
    <dbReference type="NCBI Taxonomy" id="3036245"/>
    <lineage>
        <taxon>Bacteria</taxon>
        <taxon>Pseudomonadati</taxon>
        <taxon>Pseudomonadota</taxon>
        <taxon>Alphaproteobacteria</taxon>
        <taxon>Rhodobacterales</taxon>
        <taxon>Paracoccaceae</taxon>
        <taxon>Paralimibaculum</taxon>
    </lineage>
</organism>
<dbReference type="Proteomes" id="UP001239909">
    <property type="component" value="Unassembled WGS sequence"/>
</dbReference>
<evidence type="ECO:0000313" key="8">
    <source>
        <dbReference type="Proteomes" id="UP001239909"/>
    </source>
</evidence>
<evidence type="ECO:0000256" key="1">
    <source>
        <dbReference type="ARBA" id="ARBA00005614"/>
    </source>
</evidence>
<dbReference type="RefSeq" id="WP_285669928.1">
    <property type="nucleotide sequence ID" value="NZ_BSYI01000003.1"/>
</dbReference>
<feature type="active site" evidence="4">
    <location>
        <position position="41"/>
    </location>
</feature>
<comment type="caution">
    <text evidence="7">The sequence shown here is derived from an EMBL/GenBank/DDBJ whole genome shotgun (WGS) entry which is preliminary data.</text>
</comment>
<evidence type="ECO:0000259" key="6">
    <source>
        <dbReference type="PROSITE" id="PS51160"/>
    </source>
</evidence>
<dbReference type="Gene3D" id="3.30.70.100">
    <property type="match status" value="1"/>
</dbReference>
<dbReference type="EMBL" id="BSYI01000003">
    <property type="protein sequence ID" value="GMG81265.1"/>
    <property type="molecule type" value="Genomic_DNA"/>
</dbReference>
<dbReference type="SUPFAM" id="SSF54975">
    <property type="entry name" value="Acylphosphatase/BLUF domain-like"/>
    <property type="match status" value="1"/>
</dbReference>
<sequence length="95" mass="10319">MSEAPHICLRARITGRVQGVWYRAWTRETAQRLGLGGWVQNLPDGAVLAQFVGPEAAVAAMIEACRTGPRDARVAAVETEPVEPVPPLAAFRINR</sequence>
<evidence type="ECO:0000256" key="5">
    <source>
        <dbReference type="RuleBase" id="RU004168"/>
    </source>
</evidence>
<dbReference type="InterPro" id="IPR020456">
    <property type="entry name" value="Acylphosphatase"/>
</dbReference>
<keyword evidence="4" id="KW-0378">Hydrolase</keyword>
<evidence type="ECO:0000256" key="3">
    <source>
        <dbReference type="ARBA" id="ARBA00047645"/>
    </source>
</evidence>
<dbReference type="InterPro" id="IPR001792">
    <property type="entry name" value="Acylphosphatase-like_dom"/>
</dbReference>
<comment type="catalytic activity">
    <reaction evidence="3 4">
        <text>an acyl phosphate + H2O = a carboxylate + phosphate + H(+)</text>
        <dbReference type="Rhea" id="RHEA:14965"/>
        <dbReference type="ChEBI" id="CHEBI:15377"/>
        <dbReference type="ChEBI" id="CHEBI:15378"/>
        <dbReference type="ChEBI" id="CHEBI:29067"/>
        <dbReference type="ChEBI" id="CHEBI:43474"/>
        <dbReference type="ChEBI" id="CHEBI:59918"/>
        <dbReference type="EC" id="3.6.1.7"/>
    </reaction>
</comment>
<accession>A0ABQ6LLU8</accession>
<name>A0ABQ6LLU8_9RHOB</name>
<dbReference type="InterPro" id="IPR017968">
    <property type="entry name" value="Acylphosphatase_CS"/>
</dbReference>
<dbReference type="PANTHER" id="PTHR47268">
    <property type="entry name" value="ACYLPHOSPHATASE"/>
    <property type="match status" value="1"/>
</dbReference>
<proteinExistence type="inferred from homology"/>
<dbReference type="InterPro" id="IPR036046">
    <property type="entry name" value="Acylphosphatase-like_dom_sf"/>
</dbReference>